<keyword evidence="2" id="KW-1185">Reference proteome</keyword>
<accession>A0ABV7NGQ2</accession>
<evidence type="ECO:0000313" key="2">
    <source>
        <dbReference type="Proteomes" id="UP001595681"/>
    </source>
</evidence>
<dbReference type="Proteomes" id="UP001595681">
    <property type="component" value="Unassembled WGS sequence"/>
</dbReference>
<reference evidence="2" key="1">
    <citation type="journal article" date="2019" name="Int. J. Syst. Evol. Microbiol.">
        <title>The Global Catalogue of Microorganisms (GCM) 10K type strain sequencing project: providing services to taxonomists for standard genome sequencing and annotation.</title>
        <authorList>
            <consortium name="The Broad Institute Genomics Platform"/>
            <consortium name="The Broad Institute Genome Sequencing Center for Infectious Disease"/>
            <person name="Wu L."/>
            <person name="Ma J."/>
        </authorList>
    </citation>
    <scope>NUCLEOTIDE SEQUENCE [LARGE SCALE GENOMIC DNA]</scope>
    <source>
        <strain evidence="2">CCM 7491</strain>
    </source>
</reference>
<dbReference type="EMBL" id="JBHRVU010000004">
    <property type="protein sequence ID" value="MFC3441657.1"/>
    <property type="molecule type" value="Genomic_DNA"/>
</dbReference>
<gene>
    <name evidence="1" type="ORF">ACFOKF_10760</name>
</gene>
<proteinExistence type="predicted"/>
<protein>
    <submittedName>
        <fullName evidence="1">Uncharacterized protein</fullName>
    </submittedName>
</protein>
<comment type="caution">
    <text evidence="1">The sequence shown here is derived from an EMBL/GenBank/DDBJ whole genome shotgun (WGS) entry which is preliminary data.</text>
</comment>
<dbReference type="RefSeq" id="WP_380795572.1">
    <property type="nucleotide sequence ID" value="NZ_JBHRVU010000004.1"/>
</dbReference>
<sequence>MVDLRCFLLIATQHLKRPIKTTSGECSDESGIPQRRSWCSWTTYGRLSRDAGYWTGELPLEAELGDNSVSDGGTWVQPFYYKDNLAHIIIPRIFTEEHYGIGVFRQWQHEQDIDGLSLLLHAAGIDHYLSQYALEVKLF</sequence>
<name>A0ABV7NGQ2_9SPHN</name>
<organism evidence="1 2">
    <name type="scientific">Sphingobium rhizovicinum</name>
    <dbReference type="NCBI Taxonomy" id="432308"/>
    <lineage>
        <taxon>Bacteria</taxon>
        <taxon>Pseudomonadati</taxon>
        <taxon>Pseudomonadota</taxon>
        <taxon>Alphaproteobacteria</taxon>
        <taxon>Sphingomonadales</taxon>
        <taxon>Sphingomonadaceae</taxon>
        <taxon>Sphingobium</taxon>
    </lineage>
</organism>
<evidence type="ECO:0000313" key="1">
    <source>
        <dbReference type="EMBL" id="MFC3441657.1"/>
    </source>
</evidence>